<feature type="transmembrane region" description="Helical" evidence="9">
    <location>
        <begin position="6"/>
        <end position="26"/>
    </location>
</feature>
<dbReference type="NCBIfam" id="TIGR00191">
    <property type="entry name" value="thrB"/>
    <property type="match status" value="1"/>
</dbReference>
<name>A0ABP2T5N5_9LEPT</name>
<evidence type="ECO:0000256" key="8">
    <source>
        <dbReference type="NCBIfam" id="TIGR00191"/>
    </source>
</evidence>
<comment type="caution">
    <text evidence="11">The sequence shown here is derived from an EMBL/GenBank/DDBJ whole genome shotgun (WGS) entry which is preliminary data.</text>
</comment>
<evidence type="ECO:0000256" key="4">
    <source>
        <dbReference type="ARBA" id="ARBA00022741"/>
    </source>
</evidence>
<keyword evidence="12" id="KW-1185">Reference proteome</keyword>
<dbReference type="Proteomes" id="UP000012099">
    <property type="component" value="Unassembled WGS sequence"/>
</dbReference>
<dbReference type="PANTHER" id="PTHR20861">
    <property type="entry name" value="HOMOSERINE/4-DIPHOSPHOCYTIDYL-2-C-METHYL-D-ERYTHRITOL KINASE"/>
    <property type="match status" value="1"/>
</dbReference>
<gene>
    <name evidence="7 11" type="primary">thrB</name>
    <name evidence="11" type="ORF">LEP1GSC035_0871</name>
</gene>
<dbReference type="HAMAP" id="MF_00384">
    <property type="entry name" value="Homoser_kinase"/>
    <property type="match status" value="1"/>
</dbReference>
<comment type="subcellular location">
    <subcellularLocation>
        <location evidence="7">Cytoplasm</location>
    </subcellularLocation>
</comment>
<evidence type="ECO:0000256" key="9">
    <source>
        <dbReference type="SAM" id="Phobius"/>
    </source>
</evidence>
<dbReference type="EC" id="2.7.1.39" evidence="7 8"/>
<dbReference type="PIRSF" id="PIRSF000676">
    <property type="entry name" value="Homoser_kin"/>
    <property type="match status" value="1"/>
</dbReference>
<evidence type="ECO:0000313" key="12">
    <source>
        <dbReference type="Proteomes" id="UP000012099"/>
    </source>
</evidence>
<evidence type="ECO:0000256" key="3">
    <source>
        <dbReference type="ARBA" id="ARBA00022697"/>
    </source>
</evidence>
<protein>
    <recommendedName>
        <fullName evidence="7 8">Homoserine kinase</fullName>
        <shortName evidence="7">HK</shortName>
        <shortName evidence="7">HSK</shortName>
        <ecNumber evidence="7 8">2.7.1.39</ecNumber>
    </recommendedName>
</protein>
<evidence type="ECO:0000256" key="5">
    <source>
        <dbReference type="ARBA" id="ARBA00022777"/>
    </source>
</evidence>
<dbReference type="Gene3D" id="3.30.70.890">
    <property type="entry name" value="GHMP kinase, C-terminal domain"/>
    <property type="match status" value="1"/>
</dbReference>
<reference evidence="11 12" key="1">
    <citation type="submission" date="2013-01" db="EMBL/GenBank/DDBJ databases">
        <authorList>
            <person name="Harkins D.M."/>
            <person name="Durkin A.S."/>
            <person name="Brinkac L.M."/>
            <person name="Haft D.H."/>
            <person name="Selengut J.D."/>
            <person name="Sanka R."/>
            <person name="DePew J."/>
            <person name="Purushe J."/>
            <person name="Whelen A.C."/>
            <person name="Vinetz J.M."/>
            <person name="Sutton G.G."/>
            <person name="Nierman W.C."/>
            <person name="Fouts D.E."/>
        </authorList>
    </citation>
    <scope>NUCLEOTIDE SEQUENCE [LARGE SCALE GENOMIC DNA]</scope>
    <source>
        <strain evidence="11 12">2007001578</strain>
    </source>
</reference>
<dbReference type="Gene3D" id="3.30.230.10">
    <property type="match status" value="1"/>
</dbReference>
<keyword evidence="6 7" id="KW-0067">ATP-binding</keyword>
<dbReference type="GO" id="GO:0004413">
    <property type="term" value="F:homoserine kinase activity"/>
    <property type="evidence" value="ECO:0007669"/>
    <property type="project" value="UniProtKB-EC"/>
</dbReference>
<feature type="domain" description="GHMP kinase N-terminal" evidence="10">
    <location>
        <begin position="91"/>
        <end position="175"/>
    </location>
</feature>
<evidence type="ECO:0000259" key="10">
    <source>
        <dbReference type="Pfam" id="PF00288"/>
    </source>
</evidence>
<keyword evidence="9" id="KW-0472">Membrane</keyword>
<evidence type="ECO:0000313" key="11">
    <source>
        <dbReference type="EMBL" id="EMM99643.1"/>
    </source>
</evidence>
<dbReference type="InterPro" id="IPR014721">
    <property type="entry name" value="Ribsml_uS5_D2-typ_fold_subgr"/>
</dbReference>
<dbReference type="InterPro" id="IPR000870">
    <property type="entry name" value="Homoserine_kinase"/>
</dbReference>
<evidence type="ECO:0000256" key="1">
    <source>
        <dbReference type="ARBA" id="ARBA00022605"/>
    </source>
</evidence>
<comment type="pathway">
    <text evidence="7">Amino-acid biosynthesis; L-threonine biosynthesis; L-threonine from L-aspartate: step 4/5.</text>
</comment>
<dbReference type="SUPFAM" id="SSF55060">
    <property type="entry name" value="GHMP Kinase, C-terminal domain"/>
    <property type="match status" value="1"/>
</dbReference>
<keyword evidence="9" id="KW-1133">Transmembrane helix</keyword>
<keyword evidence="4 7" id="KW-0547">Nucleotide-binding</keyword>
<keyword evidence="3 7" id="KW-0791">Threonine biosynthesis</keyword>
<accession>A0ABP2T5N5</accession>
<dbReference type="PRINTS" id="PR00958">
    <property type="entry name" value="HOMSERKINASE"/>
</dbReference>
<keyword evidence="1 7" id="KW-0028">Amino-acid biosynthesis</keyword>
<keyword evidence="9" id="KW-0812">Transmembrane</keyword>
<dbReference type="SUPFAM" id="SSF54211">
    <property type="entry name" value="Ribosomal protein S5 domain 2-like"/>
    <property type="match status" value="1"/>
</dbReference>
<keyword evidence="2 7" id="KW-0808">Transferase</keyword>
<organism evidence="11 12">
    <name type="scientific">Leptospira noguchii str. 2007001578</name>
    <dbReference type="NCBI Taxonomy" id="1049974"/>
    <lineage>
        <taxon>Bacteria</taxon>
        <taxon>Pseudomonadati</taxon>
        <taxon>Spirochaetota</taxon>
        <taxon>Spirochaetia</taxon>
        <taxon>Leptospirales</taxon>
        <taxon>Leptospiraceae</taxon>
        <taxon>Leptospira</taxon>
    </lineage>
</organism>
<evidence type="ECO:0000256" key="2">
    <source>
        <dbReference type="ARBA" id="ARBA00022679"/>
    </source>
</evidence>
<dbReference type="InterPro" id="IPR020568">
    <property type="entry name" value="Ribosomal_Su5_D2-typ_SF"/>
</dbReference>
<evidence type="ECO:0000256" key="7">
    <source>
        <dbReference type="HAMAP-Rule" id="MF_00384"/>
    </source>
</evidence>
<evidence type="ECO:0000256" key="6">
    <source>
        <dbReference type="ARBA" id="ARBA00022840"/>
    </source>
</evidence>
<keyword evidence="5 7" id="KW-0418">Kinase</keyword>
<comment type="similarity">
    <text evidence="7">Belongs to the GHMP kinase family. Homoserine kinase subfamily.</text>
</comment>
<keyword evidence="7" id="KW-0963">Cytoplasm</keyword>
<dbReference type="PANTHER" id="PTHR20861:SF1">
    <property type="entry name" value="HOMOSERINE KINASE"/>
    <property type="match status" value="1"/>
</dbReference>
<feature type="binding site" evidence="7">
    <location>
        <begin position="116"/>
        <end position="126"/>
    </location>
    <ligand>
        <name>ATP</name>
        <dbReference type="ChEBI" id="CHEBI:30616"/>
    </ligand>
</feature>
<dbReference type="EMBL" id="AHMH02000111">
    <property type="protein sequence ID" value="EMM99643.1"/>
    <property type="molecule type" value="Genomic_DNA"/>
</dbReference>
<dbReference type="InterPro" id="IPR006204">
    <property type="entry name" value="GHMP_kinase_N_dom"/>
</dbReference>
<dbReference type="Pfam" id="PF00288">
    <property type="entry name" value="GHMP_kinases_N"/>
    <property type="match status" value="1"/>
</dbReference>
<comment type="function">
    <text evidence="7">Catalyzes the ATP-dependent phosphorylation of L-homoserine to L-homoserine phosphate.</text>
</comment>
<dbReference type="InterPro" id="IPR036554">
    <property type="entry name" value="GHMP_kinase_C_sf"/>
</dbReference>
<comment type="catalytic activity">
    <reaction evidence="7">
        <text>L-homoserine + ATP = O-phospho-L-homoserine + ADP + H(+)</text>
        <dbReference type="Rhea" id="RHEA:13985"/>
        <dbReference type="ChEBI" id="CHEBI:15378"/>
        <dbReference type="ChEBI" id="CHEBI:30616"/>
        <dbReference type="ChEBI" id="CHEBI:57476"/>
        <dbReference type="ChEBI" id="CHEBI:57590"/>
        <dbReference type="ChEBI" id="CHEBI:456216"/>
        <dbReference type="EC" id="2.7.1.39"/>
    </reaction>
</comment>
<proteinExistence type="inferred from homology"/>
<sequence length="344" mass="39179">MVRKEILVVTFLIFARSVFFFMSLILQYSIRVPGTSANLGPGFDLFGLAFQIYNQFQFQFQFLPGNEFKTSVKGMETLPFGSDEDLVLSSYKSYFEKFLPGKGIIPYSLLMDLKLPMKGGLGSSASAAVAGVCAARFVHKNFYPEISIPKENEFLFHLGQIEGHPDNTIPAYLGGFVFSYFNGNRLEVVKKKFPKKVRCFLIVPNLETSTHQSRKTLPSSYSTEDVIFNMSRVATWMEFLDSGKISLLKLALEDRIHTPYRMHSEFELNPFLKQIHKNLIGYSLSGSGPSVLLFSERNKAVRIEKILKEKIFEFVQKNHFHCQILSLKVEEDGILESSKKIRTL</sequence>